<dbReference type="Pfam" id="PF13602">
    <property type="entry name" value="ADH_zinc_N_2"/>
    <property type="match status" value="1"/>
</dbReference>
<dbReference type="Proteomes" id="UP000053328">
    <property type="component" value="Unassembled WGS sequence"/>
</dbReference>
<dbReference type="Gene3D" id="3.40.50.720">
    <property type="entry name" value="NAD(P)-binding Rossmann-like Domain"/>
    <property type="match status" value="1"/>
</dbReference>
<dbReference type="EMBL" id="KN847498">
    <property type="protein sequence ID" value="KIW12707.1"/>
    <property type="molecule type" value="Genomic_DNA"/>
</dbReference>
<accession>A0A0D1ZIM4</accession>
<dbReference type="PANTHER" id="PTHR44013:SF5">
    <property type="entry name" value="OXIDOREDUCTASE, PUTATIVE (AFU_ORTHOLOGUE AFUA_5G01290)-RELATED"/>
    <property type="match status" value="1"/>
</dbReference>
<dbReference type="PANTHER" id="PTHR44013">
    <property type="entry name" value="ZINC-TYPE ALCOHOL DEHYDROGENASE-LIKE PROTEIN C16A3.02C"/>
    <property type="match status" value="1"/>
</dbReference>
<evidence type="ECO:0000313" key="3">
    <source>
        <dbReference type="Proteomes" id="UP000053328"/>
    </source>
</evidence>
<dbReference type="CDD" id="cd05289">
    <property type="entry name" value="MDR_like_2"/>
    <property type="match status" value="1"/>
</dbReference>
<dbReference type="GO" id="GO:0016491">
    <property type="term" value="F:oxidoreductase activity"/>
    <property type="evidence" value="ECO:0007669"/>
    <property type="project" value="InterPro"/>
</dbReference>
<dbReference type="SUPFAM" id="SSF50129">
    <property type="entry name" value="GroES-like"/>
    <property type="match status" value="1"/>
</dbReference>
<dbReference type="AlphaFoldDB" id="A0A0D1ZIM4"/>
<reference evidence="2 3" key="1">
    <citation type="submission" date="2015-01" db="EMBL/GenBank/DDBJ databases">
        <title>The Genome Sequence of Exophiala spinifera CBS89968.</title>
        <authorList>
            <consortium name="The Broad Institute Genomics Platform"/>
            <person name="Cuomo C."/>
            <person name="de Hoog S."/>
            <person name="Gorbushina A."/>
            <person name="Stielow B."/>
            <person name="Teixiera M."/>
            <person name="Abouelleil A."/>
            <person name="Chapman S.B."/>
            <person name="Priest M."/>
            <person name="Young S.K."/>
            <person name="Wortman J."/>
            <person name="Nusbaum C."/>
            <person name="Birren B."/>
        </authorList>
    </citation>
    <scope>NUCLEOTIDE SEQUENCE [LARGE SCALE GENOMIC DNA]</scope>
    <source>
        <strain evidence="2 3">CBS 89968</strain>
    </source>
</reference>
<dbReference type="InterPro" id="IPR052733">
    <property type="entry name" value="Chloroplast_QOR"/>
</dbReference>
<proteinExistence type="predicted"/>
<dbReference type="InterPro" id="IPR011032">
    <property type="entry name" value="GroES-like_sf"/>
</dbReference>
<dbReference type="RefSeq" id="XP_016232923.1">
    <property type="nucleotide sequence ID" value="XM_016384300.1"/>
</dbReference>
<dbReference type="SUPFAM" id="SSF51735">
    <property type="entry name" value="NAD(P)-binding Rossmann-fold domains"/>
    <property type="match status" value="1"/>
</dbReference>
<dbReference type="InterPro" id="IPR020843">
    <property type="entry name" value="ER"/>
</dbReference>
<dbReference type="STRING" id="91928.A0A0D1ZIM4"/>
<protein>
    <recommendedName>
        <fullName evidence="1">Enoyl reductase (ER) domain-containing protein</fullName>
    </recommendedName>
</protein>
<dbReference type="VEuPathDB" id="FungiDB:PV08_09985"/>
<dbReference type="InterPro" id="IPR036291">
    <property type="entry name" value="NAD(P)-bd_dom_sf"/>
</dbReference>
<dbReference type="HOGENOM" id="CLU_026673_3_3_1"/>
<dbReference type="Gene3D" id="3.90.180.10">
    <property type="entry name" value="Medium-chain alcohol dehydrogenases, catalytic domain"/>
    <property type="match status" value="1"/>
</dbReference>
<organism evidence="2 3">
    <name type="scientific">Exophiala spinifera</name>
    <dbReference type="NCBI Taxonomy" id="91928"/>
    <lineage>
        <taxon>Eukaryota</taxon>
        <taxon>Fungi</taxon>
        <taxon>Dikarya</taxon>
        <taxon>Ascomycota</taxon>
        <taxon>Pezizomycotina</taxon>
        <taxon>Eurotiomycetes</taxon>
        <taxon>Chaetothyriomycetidae</taxon>
        <taxon>Chaetothyriales</taxon>
        <taxon>Herpotrichiellaceae</taxon>
        <taxon>Exophiala</taxon>
    </lineage>
</organism>
<dbReference type="GeneID" id="27337068"/>
<dbReference type="SMART" id="SM00829">
    <property type="entry name" value="PKS_ER"/>
    <property type="match status" value="1"/>
</dbReference>
<evidence type="ECO:0000259" key="1">
    <source>
        <dbReference type="SMART" id="SM00829"/>
    </source>
</evidence>
<feature type="domain" description="Enoyl reductase (ER)" evidence="1">
    <location>
        <begin position="16"/>
        <end position="331"/>
    </location>
</feature>
<dbReference type="OrthoDB" id="3509362at2759"/>
<evidence type="ECO:0000313" key="2">
    <source>
        <dbReference type="EMBL" id="KIW12707.1"/>
    </source>
</evidence>
<keyword evidence="3" id="KW-1185">Reference proteome</keyword>
<name>A0A0D1ZIM4_9EURO</name>
<gene>
    <name evidence="2" type="ORF">PV08_09985</name>
</gene>
<sequence length="334" mass="36639">MATEVPKRMRALIHNQALQTLSLSDSYPVPTVSQDEYLIKVDSVALTNGELLWPRPPELNESHPGVEMAGQVVIAPPMSNFPAGSKVYMRTTFPRPGSAREYTLGHENEMALRPANITAEQAACVPVSGLTAWQALFVHGGCSPQFDAPSHHPQKSIKKVFVNGSSGGVGLWITQLAHAAGFWVTGSCNARNAALVREFGADEIIDYTTTPISEWINNNPESKFDLVLDCVGGDSLNQAWHAARENGLVLSIAPPRDMVWKFTLDRPKGISNTVEGRFFIMEPNGNHLHRITELIEAGMAKPLVDSVWKIEDYQNAFDRLSSGRTTGKVVIQVR</sequence>